<protein>
    <submittedName>
        <fullName evidence="6">Diguanylate cyclase</fullName>
    </submittedName>
</protein>
<sequence length="446" mass="50902">MKGSITSKMYTLLGIGILMTVISAWSMYSLYNQHVEATRNQMKLLEIQTEVSALQGELWLYLEYKDDKSFSNLVEQQKRLSERLAVSNVNVSKVTKLNRLNNQLTALLSEDKQFQAELKQLSARRDFVAQRQAVLTGRYNMLIQNMYEYISSEHETELSQTNLKIEETMVYLAVVLVMFSVGMSFAAFMLLKSFRVGARAISTAINSVKKRRFSHRIHCDNLDNEFSTLGKTFNAMNEELEHSVFTKSQLENEVSKQTLELEKKTHALEYLSEHDSLTALLNRRSMEKRLQTALEKAERTGLLVALLFLDLDKFKEINDTYGHDIGDEVLIRLSERLLTVTRKTDIVSRFGGDEFVVCLDLLTDKSFISAKATQIIHEVERPIVIGNKGHHVGVSIGIAVYPNCTDNHRDLVKLADQAMYIAKERQGSHFVFAKEKPTNVLKVVDD</sequence>
<dbReference type="InterPro" id="IPR000160">
    <property type="entry name" value="GGDEF_dom"/>
</dbReference>
<dbReference type="SUPFAM" id="SSF55073">
    <property type="entry name" value="Nucleotide cyclase"/>
    <property type="match status" value="1"/>
</dbReference>
<dbReference type="GO" id="GO:0016020">
    <property type="term" value="C:membrane"/>
    <property type="evidence" value="ECO:0007669"/>
    <property type="project" value="InterPro"/>
</dbReference>
<dbReference type="InterPro" id="IPR029787">
    <property type="entry name" value="Nucleotide_cyclase"/>
</dbReference>
<dbReference type="CDD" id="cd01949">
    <property type="entry name" value="GGDEF"/>
    <property type="match status" value="1"/>
</dbReference>
<dbReference type="Gene3D" id="3.30.70.270">
    <property type="match status" value="1"/>
</dbReference>
<dbReference type="GO" id="GO:0007165">
    <property type="term" value="P:signal transduction"/>
    <property type="evidence" value="ECO:0007669"/>
    <property type="project" value="InterPro"/>
</dbReference>
<reference evidence="6 7" key="1">
    <citation type="submission" date="2014-10" db="EMBL/GenBank/DDBJ databases">
        <title>Genome sequencing of Vibrio sinaloensis T08.</title>
        <authorList>
            <person name="Chan K.-G."/>
            <person name="Mohamad N.I."/>
        </authorList>
    </citation>
    <scope>NUCLEOTIDE SEQUENCE [LARGE SCALE GENOMIC DNA]</scope>
    <source>
        <strain evidence="6 7">T08</strain>
    </source>
</reference>
<evidence type="ECO:0000313" key="7">
    <source>
        <dbReference type="Proteomes" id="UP000030451"/>
    </source>
</evidence>
<feature type="domain" description="HAMP" evidence="4">
    <location>
        <begin position="199"/>
        <end position="245"/>
    </location>
</feature>
<dbReference type="Pfam" id="PF00990">
    <property type="entry name" value="GGDEF"/>
    <property type="match status" value="1"/>
</dbReference>
<feature type="coiled-coil region" evidence="2">
    <location>
        <begin position="97"/>
        <end position="124"/>
    </location>
</feature>
<dbReference type="InterPro" id="IPR052163">
    <property type="entry name" value="DGC-Regulatory_Protein"/>
</dbReference>
<keyword evidence="3" id="KW-1133">Transmembrane helix</keyword>
<dbReference type="STRING" id="379097.SE23_02960"/>
<proteinExistence type="predicted"/>
<dbReference type="EMBL" id="JRWP01000059">
    <property type="protein sequence ID" value="KGY06946.1"/>
    <property type="molecule type" value="Genomic_DNA"/>
</dbReference>
<evidence type="ECO:0000256" key="2">
    <source>
        <dbReference type="SAM" id="Coils"/>
    </source>
</evidence>
<evidence type="ECO:0000259" key="4">
    <source>
        <dbReference type="PROSITE" id="PS50885"/>
    </source>
</evidence>
<comment type="cofactor">
    <cofactor evidence="1">
        <name>Mg(2+)</name>
        <dbReference type="ChEBI" id="CHEBI:18420"/>
    </cofactor>
</comment>
<dbReference type="PANTHER" id="PTHR46663:SF2">
    <property type="entry name" value="GGDEF DOMAIN-CONTAINING PROTEIN"/>
    <property type="match status" value="1"/>
</dbReference>
<gene>
    <name evidence="6" type="ORF">NM06_19670</name>
</gene>
<comment type="caution">
    <text evidence="6">The sequence shown here is derived from an EMBL/GenBank/DDBJ whole genome shotgun (WGS) entry which is preliminary data.</text>
</comment>
<name>A0A0A5HTU7_PHOS4</name>
<dbReference type="InterPro" id="IPR003660">
    <property type="entry name" value="HAMP_dom"/>
</dbReference>
<evidence type="ECO:0000256" key="3">
    <source>
        <dbReference type="SAM" id="Phobius"/>
    </source>
</evidence>
<dbReference type="SMART" id="SM00267">
    <property type="entry name" value="GGDEF"/>
    <property type="match status" value="1"/>
</dbReference>
<accession>A0A0A5HTU7</accession>
<feature type="transmembrane region" description="Helical" evidence="3">
    <location>
        <begin position="169"/>
        <end position="191"/>
    </location>
</feature>
<dbReference type="NCBIfam" id="TIGR00254">
    <property type="entry name" value="GGDEF"/>
    <property type="match status" value="1"/>
</dbReference>
<dbReference type="FunFam" id="3.30.70.270:FF:000001">
    <property type="entry name" value="Diguanylate cyclase domain protein"/>
    <property type="match status" value="1"/>
</dbReference>
<feature type="domain" description="GGDEF" evidence="5">
    <location>
        <begin position="302"/>
        <end position="436"/>
    </location>
</feature>
<dbReference type="AlphaFoldDB" id="A0A0A5HTU7"/>
<dbReference type="PANTHER" id="PTHR46663">
    <property type="entry name" value="DIGUANYLATE CYCLASE DGCT-RELATED"/>
    <property type="match status" value="1"/>
</dbReference>
<dbReference type="PROSITE" id="PS50887">
    <property type="entry name" value="GGDEF"/>
    <property type="match status" value="1"/>
</dbReference>
<dbReference type="GO" id="GO:0003824">
    <property type="term" value="F:catalytic activity"/>
    <property type="evidence" value="ECO:0007669"/>
    <property type="project" value="UniProtKB-ARBA"/>
</dbReference>
<dbReference type="Proteomes" id="UP000030451">
    <property type="component" value="Unassembled WGS sequence"/>
</dbReference>
<organism evidence="6 7">
    <name type="scientific">Photobacterium sp. (strain ATCC 43367)</name>
    <dbReference type="NCBI Taxonomy" id="379097"/>
    <lineage>
        <taxon>Bacteria</taxon>
        <taxon>Pseudomonadati</taxon>
        <taxon>Pseudomonadota</taxon>
        <taxon>Gammaproteobacteria</taxon>
        <taxon>Vibrionales</taxon>
        <taxon>Vibrionaceae</taxon>
        <taxon>Vibrio</taxon>
        <taxon>Vibrio oreintalis group</taxon>
    </lineage>
</organism>
<feature type="transmembrane region" description="Helical" evidence="3">
    <location>
        <begin position="12"/>
        <end position="31"/>
    </location>
</feature>
<evidence type="ECO:0000259" key="5">
    <source>
        <dbReference type="PROSITE" id="PS50887"/>
    </source>
</evidence>
<keyword evidence="3" id="KW-0812">Transmembrane</keyword>
<dbReference type="RefSeq" id="WP_038193203.1">
    <property type="nucleotide sequence ID" value="NZ_JRWP01000059.1"/>
</dbReference>
<dbReference type="InterPro" id="IPR043128">
    <property type="entry name" value="Rev_trsase/Diguanyl_cyclase"/>
</dbReference>
<evidence type="ECO:0000256" key="1">
    <source>
        <dbReference type="ARBA" id="ARBA00001946"/>
    </source>
</evidence>
<dbReference type="PROSITE" id="PS50885">
    <property type="entry name" value="HAMP"/>
    <property type="match status" value="1"/>
</dbReference>
<keyword evidence="3" id="KW-0472">Membrane</keyword>
<evidence type="ECO:0000313" key="6">
    <source>
        <dbReference type="EMBL" id="KGY06946.1"/>
    </source>
</evidence>
<keyword evidence="2" id="KW-0175">Coiled coil</keyword>
<dbReference type="Gene3D" id="6.10.340.10">
    <property type="match status" value="1"/>
</dbReference>